<name>A0ABW0FXP4_9PROT</name>
<protein>
    <submittedName>
        <fullName evidence="1">Uncharacterized protein</fullName>
    </submittedName>
</protein>
<comment type="caution">
    <text evidence="1">The sequence shown here is derived from an EMBL/GenBank/DDBJ whole genome shotgun (WGS) entry which is preliminary data.</text>
</comment>
<organism evidence="1 2">
    <name type="scientific">Azospirillum himalayense</name>
    <dbReference type="NCBI Taxonomy" id="654847"/>
    <lineage>
        <taxon>Bacteria</taxon>
        <taxon>Pseudomonadati</taxon>
        <taxon>Pseudomonadota</taxon>
        <taxon>Alphaproteobacteria</taxon>
        <taxon>Rhodospirillales</taxon>
        <taxon>Azospirillaceae</taxon>
        <taxon>Azospirillum</taxon>
    </lineage>
</organism>
<keyword evidence="2" id="KW-1185">Reference proteome</keyword>
<evidence type="ECO:0000313" key="2">
    <source>
        <dbReference type="Proteomes" id="UP001596166"/>
    </source>
</evidence>
<dbReference type="Proteomes" id="UP001596166">
    <property type="component" value="Unassembled WGS sequence"/>
</dbReference>
<reference evidence="2" key="1">
    <citation type="journal article" date="2019" name="Int. J. Syst. Evol. Microbiol.">
        <title>The Global Catalogue of Microorganisms (GCM) 10K type strain sequencing project: providing services to taxonomists for standard genome sequencing and annotation.</title>
        <authorList>
            <consortium name="The Broad Institute Genomics Platform"/>
            <consortium name="The Broad Institute Genome Sequencing Center for Infectious Disease"/>
            <person name="Wu L."/>
            <person name="Ma J."/>
        </authorList>
    </citation>
    <scope>NUCLEOTIDE SEQUENCE [LARGE SCALE GENOMIC DNA]</scope>
    <source>
        <strain evidence="2">CCUG 58760</strain>
    </source>
</reference>
<gene>
    <name evidence="1" type="ORF">ACFPMG_00630</name>
</gene>
<proteinExistence type="predicted"/>
<dbReference type="EMBL" id="JBHSLC010000002">
    <property type="protein sequence ID" value="MFC5353497.1"/>
    <property type="molecule type" value="Genomic_DNA"/>
</dbReference>
<accession>A0ABW0FXP4</accession>
<dbReference type="RefSeq" id="WP_376993324.1">
    <property type="nucleotide sequence ID" value="NZ_JBHSLC010000002.1"/>
</dbReference>
<sequence>MDKEIDAAIDAATKATGLWFQAAYSNRPIGPAGLWTVHAYTETFGNGELVGYGSKQHCLAALDSFVANRSTTFSIAAE</sequence>
<evidence type="ECO:0000313" key="1">
    <source>
        <dbReference type="EMBL" id="MFC5353497.1"/>
    </source>
</evidence>